<dbReference type="Gene3D" id="3.40.350.10">
    <property type="entry name" value="Creatinase/prolidase N-terminal domain"/>
    <property type="match status" value="1"/>
</dbReference>
<evidence type="ECO:0000256" key="11">
    <source>
        <dbReference type="ARBA" id="ARBA00075356"/>
    </source>
</evidence>
<dbReference type="InterPro" id="IPR001131">
    <property type="entry name" value="Peptidase_M24B_aminopep-P_CS"/>
</dbReference>
<dbReference type="InterPro" id="IPR052433">
    <property type="entry name" value="X-Pro_dipept-like"/>
</dbReference>
<evidence type="ECO:0000256" key="2">
    <source>
        <dbReference type="ARBA" id="ARBA00001936"/>
    </source>
</evidence>
<dbReference type="SUPFAM" id="SSF53092">
    <property type="entry name" value="Creatinase/prolidase N-terminal domain"/>
    <property type="match status" value="1"/>
</dbReference>
<dbReference type="GO" id="GO:0006508">
    <property type="term" value="P:proteolysis"/>
    <property type="evidence" value="ECO:0007669"/>
    <property type="project" value="UniProtKB-KW"/>
</dbReference>
<name>A0A426FHN2_BIBTR</name>
<dbReference type="EMBL" id="RRUC01000021">
    <property type="protein sequence ID" value="RRN03762.1"/>
    <property type="molecule type" value="Genomic_DNA"/>
</dbReference>
<dbReference type="PANTHER" id="PTHR43226">
    <property type="entry name" value="XAA-PRO AMINOPEPTIDASE 3"/>
    <property type="match status" value="1"/>
</dbReference>
<evidence type="ECO:0000256" key="6">
    <source>
        <dbReference type="ARBA" id="ARBA00022723"/>
    </source>
</evidence>
<feature type="domain" description="Aminopeptidase P N-terminal" evidence="14">
    <location>
        <begin position="9"/>
        <end position="143"/>
    </location>
</feature>
<protein>
    <recommendedName>
        <fullName evidence="10">Xaa-Pro aminopeptidase</fullName>
        <ecNumber evidence="4">3.4.11.9</ecNumber>
    </recommendedName>
    <alternativeName>
        <fullName evidence="11">Aminopeptidase P II</fullName>
    </alternativeName>
    <alternativeName>
        <fullName evidence="12">X-Pro aminopeptidase</fullName>
    </alternativeName>
</protein>
<dbReference type="STRING" id="1263831.F543_12500"/>
<dbReference type="PANTHER" id="PTHR43226:SF4">
    <property type="entry name" value="XAA-PRO AMINOPEPTIDASE 3"/>
    <property type="match status" value="1"/>
</dbReference>
<evidence type="ECO:0000256" key="3">
    <source>
        <dbReference type="ARBA" id="ARBA00008766"/>
    </source>
</evidence>
<evidence type="ECO:0000313" key="16">
    <source>
        <dbReference type="Proteomes" id="UP000276010"/>
    </source>
</evidence>
<dbReference type="SMART" id="SM01011">
    <property type="entry name" value="AMP_N"/>
    <property type="match status" value="1"/>
</dbReference>
<keyword evidence="5" id="KW-0645">Protease</keyword>
<dbReference type="FunFam" id="3.90.230.10:FF:000002">
    <property type="entry name" value="Xaa-Pro aminopeptidase 3"/>
    <property type="match status" value="1"/>
</dbReference>
<dbReference type="EC" id="3.4.11.9" evidence="4"/>
<dbReference type="Gene3D" id="3.90.230.10">
    <property type="entry name" value="Creatinase/methionine aminopeptidase superfamily"/>
    <property type="match status" value="1"/>
</dbReference>
<dbReference type="Proteomes" id="UP000276010">
    <property type="component" value="Unassembled WGS sequence"/>
</dbReference>
<dbReference type="AlphaFoldDB" id="A0A426FHN2"/>
<evidence type="ECO:0000256" key="7">
    <source>
        <dbReference type="ARBA" id="ARBA00022801"/>
    </source>
</evidence>
<dbReference type="InterPro" id="IPR036005">
    <property type="entry name" value="Creatinase/aminopeptidase-like"/>
</dbReference>
<evidence type="ECO:0000313" key="15">
    <source>
        <dbReference type="EMBL" id="RRN03762.1"/>
    </source>
</evidence>
<keyword evidence="7 15" id="KW-0378">Hydrolase</keyword>
<keyword evidence="6 13" id="KW-0479">Metal-binding</keyword>
<keyword evidence="9" id="KW-0464">Manganese</keyword>
<comment type="caution">
    <text evidence="15">The sequence shown here is derived from an EMBL/GenBank/DDBJ whole genome shotgun (WGS) entry which is preliminary data.</text>
</comment>
<evidence type="ECO:0000256" key="13">
    <source>
        <dbReference type="RuleBase" id="RU000590"/>
    </source>
</evidence>
<gene>
    <name evidence="15" type="ORF">EIM44_06105</name>
</gene>
<comment type="cofactor">
    <cofactor evidence="2">
        <name>Mn(2+)</name>
        <dbReference type="ChEBI" id="CHEBI:29035"/>
    </cofactor>
</comment>
<evidence type="ECO:0000259" key="14">
    <source>
        <dbReference type="SMART" id="SM01011"/>
    </source>
</evidence>
<dbReference type="NCBIfam" id="NF008131">
    <property type="entry name" value="PRK10879.1"/>
    <property type="match status" value="1"/>
</dbReference>
<accession>A0A426FHN2</accession>
<evidence type="ECO:0000256" key="8">
    <source>
        <dbReference type="ARBA" id="ARBA00023049"/>
    </source>
</evidence>
<comment type="similarity">
    <text evidence="3 13">Belongs to the peptidase M24B family.</text>
</comment>
<dbReference type="RefSeq" id="WP_125134890.1">
    <property type="nucleotide sequence ID" value="NZ_CP146202.1"/>
</dbReference>
<dbReference type="Pfam" id="PF00557">
    <property type="entry name" value="Peptidase_M24"/>
    <property type="match status" value="1"/>
</dbReference>
<dbReference type="GO" id="GO:0030145">
    <property type="term" value="F:manganese ion binding"/>
    <property type="evidence" value="ECO:0007669"/>
    <property type="project" value="InterPro"/>
</dbReference>
<dbReference type="Pfam" id="PF05195">
    <property type="entry name" value="AMP_N"/>
    <property type="match status" value="1"/>
</dbReference>
<proteinExistence type="inferred from homology"/>
<evidence type="ECO:0000256" key="5">
    <source>
        <dbReference type="ARBA" id="ARBA00022670"/>
    </source>
</evidence>
<keyword evidence="15" id="KW-0031">Aminopeptidase</keyword>
<reference evidence="15 16" key="1">
    <citation type="submission" date="2018-11" db="EMBL/GenBank/DDBJ databases">
        <title>Whole genome sequence of Bibersteinia trehalosi strain OADDL-BT1 an multidrug resistant pathogen isolate.</title>
        <authorList>
            <person name="Couger M."/>
            <person name="Ramachandran A."/>
        </authorList>
    </citation>
    <scope>NUCLEOTIDE SEQUENCE [LARGE SCALE GENOMIC DNA]</scope>
    <source>
        <strain evidence="15 16">OADDL-BT1</strain>
    </source>
</reference>
<evidence type="ECO:0000256" key="4">
    <source>
        <dbReference type="ARBA" id="ARBA00012574"/>
    </source>
</evidence>
<evidence type="ECO:0000256" key="12">
    <source>
        <dbReference type="ARBA" id="ARBA00081411"/>
    </source>
</evidence>
<evidence type="ECO:0000256" key="1">
    <source>
        <dbReference type="ARBA" id="ARBA00001424"/>
    </source>
</evidence>
<keyword evidence="8" id="KW-0482">Metalloprotease</keyword>
<dbReference type="InterPro" id="IPR029149">
    <property type="entry name" value="Creatin/AminoP/Spt16_N"/>
</dbReference>
<evidence type="ECO:0000256" key="10">
    <source>
        <dbReference type="ARBA" id="ARBA00069363"/>
    </source>
</evidence>
<dbReference type="GO" id="GO:0070006">
    <property type="term" value="F:metalloaminopeptidase activity"/>
    <property type="evidence" value="ECO:0007669"/>
    <property type="project" value="InterPro"/>
</dbReference>
<dbReference type="InterPro" id="IPR000994">
    <property type="entry name" value="Pept_M24"/>
</dbReference>
<dbReference type="PROSITE" id="PS00491">
    <property type="entry name" value="PROLINE_PEPTIDASE"/>
    <property type="match status" value="1"/>
</dbReference>
<organism evidence="15 16">
    <name type="scientific">Bibersteinia trehalosi</name>
    <name type="common">Pasteurella trehalosi</name>
    <dbReference type="NCBI Taxonomy" id="47735"/>
    <lineage>
        <taxon>Bacteria</taxon>
        <taxon>Pseudomonadati</taxon>
        <taxon>Pseudomonadota</taxon>
        <taxon>Gammaproteobacteria</taxon>
        <taxon>Pasteurellales</taxon>
        <taxon>Pasteurellaceae</taxon>
        <taxon>Bibersteinia</taxon>
    </lineage>
</organism>
<evidence type="ECO:0000256" key="9">
    <source>
        <dbReference type="ARBA" id="ARBA00023211"/>
    </source>
</evidence>
<dbReference type="CDD" id="cd01087">
    <property type="entry name" value="Prolidase"/>
    <property type="match status" value="1"/>
</dbReference>
<sequence>MDLAYLAKLPQSEFTARRERVFAQMQDNSALVIFTESEKRRNHDCDYLFRPDSYFWYLTGFAEPQSALLLIKKAEQCESIIFLREKDPLMETWNGKRLGTAQAPAVLDVEQAVEIEQFSAKFAEKVANLTACYYAFGIQEWGDKLIFDGLEQIKTARQKTPINLIDWQPMLSEMRLIKSELEVALIQKACEISALAHIRAMKQTRPNRYEMEIEGEIQHEFTRFGARFPAYNTIVASGSNACILHYTENDQVLKDGDLLLIDAGAEFAMYAGDITRTFPINGKFSPAQREIYQLVLNAQKEAIKLLAPGSSIKAANDKVVEIVTIGLVELGILKGDVVTLIQEKAYRRFYMHGLGHWLGLDVHDVGDYGEDRSRSLEIGMVLTVEPGLYIPNEEDIPQAYRGIGVRIEDNVLITDYGCKNLTSGVPKEIGDIESLMGINSPL</sequence>
<dbReference type="InterPro" id="IPR007865">
    <property type="entry name" value="Aminopep_P_N"/>
</dbReference>
<comment type="catalytic activity">
    <reaction evidence="1">
        <text>Release of any N-terminal amino acid, including proline, that is linked to proline, even from a dipeptide or tripeptide.</text>
        <dbReference type="EC" id="3.4.11.9"/>
    </reaction>
</comment>
<dbReference type="GO" id="GO:0005829">
    <property type="term" value="C:cytosol"/>
    <property type="evidence" value="ECO:0007669"/>
    <property type="project" value="TreeGrafter"/>
</dbReference>
<dbReference type="SUPFAM" id="SSF55920">
    <property type="entry name" value="Creatinase/aminopeptidase"/>
    <property type="match status" value="1"/>
</dbReference>